<dbReference type="EMBL" id="PGGN01000002">
    <property type="protein sequence ID" value="PSH57827.1"/>
    <property type="molecule type" value="Genomic_DNA"/>
</dbReference>
<name>A0A2P7AUF0_9HYPH</name>
<accession>A0A2P7AUF0</accession>
<comment type="caution">
    <text evidence="1">The sequence shown here is derived from an EMBL/GenBank/DDBJ whole genome shotgun (WGS) entry which is preliminary data.</text>
</comment>
<gene>
    <name evidence="1" type="ORF">CU100_08985</name>
</gene>
<dbReference type="SUPFAM" id="SSF52402">
    <property type="entry name" value="Adenine nucleotide alpha hydrolases-like"/>
    <property type="match status" value="2"/>
</dbReference>
<keyword evidence="2" id="KW-1185">Reference proteome</keyword>
<sequence>MHSMMQQPMEARMAFRTIIAFIRSEREAKRVIGAARLIASSSERTHIIGIYTIPSPIVYADPTGFADTTLFEAHEQRHKENSEAISRLFRAEMSTGTISHEFRIVRSESSSPSAGVTQSALRADIIIAGQPDPNDPDSVNDVTDPLVMESGRPVLFVPYKTPLPESIDRVVVAFNGKREASRAAFDSLPLLLKAKSVDIVWVDPRQSNDPNVDIPGTPLSDALRRHGVNVHPHAINSNGESADKVLRRRIAENNASLFVMGAYSQSRLKEWVFGGVTSSIMADMPCLTLMSR</sequence>
<dbReference type="CDD" id="cd00293">
    <property type="entry name" value="USP-like"/>
    <property type="match status" value="1"/>
</dbReference>
<dbReference type="Gene3D" id="3.40.50.12370">
    <property type="match status" value="1"/>
</dbReference>
<dbReference type="Proteomes" id="UP000241158">
    <property type="component" value="Unassembled WGS sequence"/>
</dbReference>
<reference evidence="2" key="1">
    <citation type="submission" date="2017-11" db="EMBL/GenBank/DDBJ databases">
        <authorList>
            <person name="Kuznetsova I."/>
            <person name="Sazanova A."/>
            <person name="Chirak E."/>
            <person name="Safronova V."/>
            <person name="Willems A."/>
        </authorList>
    </citation>
    <scope>NUCLEOTIDE SEQUENCE [LARGE SCALE GENOMIC DNA]</scope>
    <source>
        <strain evidence="2">PEPV15</strain>
    </source>
</reference>
<organism evidence="1 2">
    <name type="scientific">Phyllobacterium endophyticum</name>
    <dbReference type="NCBI Taxonomy" id="1149773"/>
    <lineage>
        <taxon>Bacteria</taxon>
        <taxon>Pseudomonadati</taxon>
        <taxon>Pseudomonadota</taxon>
        <taxon>Alphaproteobacteria</taxon>
        <taxon>Hyphomicrobiales</taxon>
        <taxon>Phyllobacteriaceae</taxon>
        <taxon>Phyllobacterium</taxon>
    </lineage>
</organism>
<evidence type="ECO:0000313" key="2">
    <source>
        <dbReference type="Proteomes" id="UP000241158"/>
    </source>
</evidence>
<protein>
    <submittedName>
        <fullName evidence="1">Universal stress protein</fullName>
    </submittedName>
</protein>
<proteinExistence type="predicted"/>
<evidence type="ECO:0000313" key="1">
    <source>
        <dbReference type="EMBL" id="PSH57827.1"/>
    </source>
</evidence>
<dbReference type="AlphaFoldDB" id="A0A2P7AUF0"/>